<evidence type="ECO:0000256" key="8">
    <source>
        <dbReference type="ARBA" id="ARBA00022989"/>
    </source>
</evidence>
<dbReference type="RefSeq" id="XP_001487244.2">
    <property type="nucleotide sequence ID" value="XM_001487194.1"/>
</dbReference>
<dbReference type="InterPro" id="IPR039529">
    <property type="entry name" value="PGAP1/BST1"/>
</dbReference>
<keyword evidence="8 10" id="KW-1133">Transmembrane helix</keyword>
<dbReference type="PANTHER" id="PTHR15495:SF7">
    <property type="entry name" value="GPI INOSITOL-DEACYLASE"/>
    <property type="match status" value="1"/>
</dbReference>
<dbReference type="GO" id="GO:0016050">
    <property type="term" value="P:vesicle organization"/>
    <property type="evidence" value="ECO:0007669"/>
    <property type="project" value="EnsemblFungi"/>
</dbReference>
<proteinExistence type="inferred from homology"/>
<sequence length="1048" mass="118542">MAYFDPISGLCTSLVLSPFLHPSRTARKKASSSSGFHHLSFLHHAPNTAVAASILNWPPTKEPIKMARQRYARIYSHGIAVVGIIVFISTAHLFTQTLEGADSPGCRQVFMGPSYARIRAFDESHTKFASKYSLYLYREQGKDPLPADNAAEFLDGIPALFIPGNAGSYRQVRSIAAETSNLYFDDNVGAKNYDFFSAEFNEDFSAFHGRTLLDQAEFLNEAIKYILFLYSSKPNPPKSVLLLGHSMGGIVARVMLTLPNYIEDSVQTIVTLASPHAAAPLTTDGDILRLYSAIDRFWYEGYHLPKDSIQNRRLSNVTLISITGGLLDNTLPADYTTLGFLVPESHGFTVYTTGINHVWTPVDHLAIVWCSQLRTQISRMLLEFADDKVPTKQKPLQDRMKIARRRLLTGFEDVCNQDKNIQNTSSDRAIQLVVDDSQVKFLQSHEQLRISEPTPKLIHAFDLSDQTSFSLVSSNIQSWNKFAENRRHVSVLLCNKYSKEVPTSKVFVLSDQESSDKLTYVCFDAKDDTHVIPNSKADTLRETSSGGRKQPFDAIRYNSKDLASYEYAFIFTGESEDFVAADVKPDLELVASESLSSLILGDTNIEIPSDRPLVSNIKVRGAWSSILAYRLSFDGYRGENEPFAPLLRQWKSNPYETKWHLQPTNVLLTVHGVAPFTPFKYDMKNHDQGLNLELWSVSEPSQQRLRLTLKVDIISSLRLLVLRYRLAIIAFCVAITLAVFAIQMNTFLQSKTFPGFSYALSELTSPKIFGLCCLVLSILTPLARLPTVQKILDMVDPVVLQDRNEINMSLHTDFKLNSYYLGLEENTLWFVGPLFYIIGVGIVSLTYWIMYGATILLSFIILRFSKKPNKKEINDKETIEVNSYDRNRILLFLAACFCTSIYLPYQLAYVVCCIIQAVVVVKLSCTGNRSLINYHMTVLLLMIWVLPINIPVIIVFVHNLSVDWTTPFSSHHNFLAILPIMLVVGRHANRNYLPKFEKGSAGLKVFYGYIGYFTLYCLVYGIRHTFWIHHLLNLMFCILFIQEVETNN</sequence>
<dbReference type="SUPFAM" id="SSF53474">
    <property type="entry name" value="alpha/beta-Hydrolases"/>
    <property type="match status" value="1"/>
</dbReference>
<dbReference type="OMA" id="WVRNLAV"/>
<evidence type="ECO:0000256" key="10">
    <source>
        <dbReference type="RuleBase" id="RU365011"/>
    </source>
</evidence>
<evidence type="ECO:0000256" key="6">
    <source>
        <dbReference type="ARBA" id="ARBA00022824"/>
    </source>
</evidence>
<feature type="transmembrane region" description="Helical" evidence="10">
    <location>
        <begin position="1001"/>
        <end position="1021"/>
    </location>
</feature>
<dbReference type="OrthoDB" id="348976at2759"/>
<feature type="transmembrane region" description="Helical" evidence="10">
    <location>
        <begin position="908"/>
        <end position="925"/>
    </location>
</feature>
<dbReference type="InterPro" id="IPR029058">
    <property type="entry name" value="AB_hydrolase_fold"/>
</dbReference>
<feature type="transmembrane region" description="Helical" evidence="10">
    <location>
        <begin position="937"/>
        <end position="958"/>
    </location>
</feature>
<organism evidence="13 14">
    <name type="scientific">Meyerozyma guilliermondii (strain ATCC 6260 / CBS 566 / DSM 6381 / JCM 1539 / NBRC 10279 / NRRL Y-324)</name>
    <name type="common">Yeast</name>
    <name type="synonym">Candida guilliermondii</name>
    <dbReference type="NCBI Taxonomy" id="294746"/>
    <lineage>
        <taxon>Eukaryota</taxon>
        <taxon>Fungi</taxon>
        <taxon>Dikarya</taxon>
        <taxon>Ascomycota</taxon>
        <taxon>Saccharomycotina</taxon>
        <taxon>Pichiomycetes</taxon>
        <taxon>Debaryomycetaceae</taxon>
        <taxon>Meyerozyma</taxon>
    </lineage>
</organism>
<feature type="transmembrane region" description="Helical" evidence="10">
    <location>
        <begin position="726"/>
        <end position="748"/>
    </location>
</feature>
<dbReference type="InterPro" id="IPR056824">
    <property type="entry name" value="PGAP1_TMD"/>
</dbReference>
<evidence type="ECO:0000256" key="2">
    <source>
        <dbReference type="ARBA" id="ARBA00006931"/>
    </source>
</evidence>
<dbReference type="Pfam" id="PF25140">
    <property type="entry name" value="PGAP1_TMD"/>
    <property type="match status" value="1"/>
</dbReference>
<dbReference type="GO" id="GO:0015031">
    <property type="term" value="P:protein transport"/>
    <property type="evidence" value="ECO:0007669"/>
    <property type="project" value="UniProtKB-KW"/>
</dbReference>
<dbReference type="GO" id="GO:0006621">
    <property type="term" value="P:protein retention in ER lumen"/>
    <property type="evidence" value="ECO:0007669"/>
    <property type="project" value="EnsemblFungi"/>
</dbReference>
<dbReference type="eggNOG" id="KOG3724">
    <property type="taxonomic scope" value="Eukaryota"/>
</dbReference>
<dbReference type="HOGENOM" id="CLU_006103_0_0_1"/>
<evidence type="ECO:0000256" key="5">
    <source>
        <dbReference type="ARBA" id="ARBA00022801"/>
    </source>
</evidence>
<feature type="transmembrane region" description="Helical" evidence="10">
    <location>
        <begin position="768"/>
        <end position="785"/>
    </location>
</feature>
<evidence type="ECO:0000256" key="3">
    <source>
        <dbReference type="ARBA" id="ARBA00022448"/>
    </source>
</evidence>
<comment type="subcellular location">
    <subcellularLocation>
        <location evidence="1">Endoplasmic reticulum membrane</location>
        <topology evidence="1">Multi-pass membrane protein</topology>
    </subcellularLocation>
</comment>
<keyword evidence="5 10" id="KW-0378">Hydrolase</keyword>
<dbReference type="GeneID" id="5128825"/>
<evidence type="ECO:0000256" key="7">
    <source>
        <dbReference type="ARBA" id="ARBA00022927"/>
    </source>
</evidence>
<keyword evidence="7 10" id="KW-0653">Protein transport</keyword>
<dbReference type="GO" id="GO:0050185">
    <property type="term" value="F:phosphatidylinositol deacylase activity"/>
    <property type="evidence" value="ECO:0007669"/>
    <property type="project" value="EnsemblFungi"/>
</dbReference>
<dbReference type="STRING" id="294746.A5DBG6"/>
<dbReference type="GO" id="GO:0034368">
    <property type="term" value="P:protein-lipid complex remodeling"/>
    <property type="evidence" value="ECO:0007669"/>
    <property type="project" value="EnsemblFungi"/>
</dbReference>
<feature type="transmembrane region" description="Helical" evidence="10">
    <location>
        <begin position="834"/>
        <end position="864"/>
    </location>
</feature>
<dbReference type="GO" id="GO:0006505">
    <property type="term" value="P:GPI anchor metabolic process"/>
    <property type="evidence" value="ECO:0007669"/>
    <property type="project" value="EnsemblFungi"/>
</dbReference>
<dbReference type="GO" id="GO:0005789">
    <property type="term" value="C:endoplasmic reticulum membrane"/>
    <property type="evidence" value="ECO:0007669"/>
    <property type="project" value="UniProtKB-SubCell"/>
</dbReference>
<feature type="transmembrane region" description="Helical" evidence="10">
    <location>
        <begin position="74"/>
        <end position="94"/>
    </location>
</feature>
<evidence type="ECO:0000256" key="9">
    <source>
        <dbReference type="ARBA" id="ARBA00023136"/>
    </source>
</evidence>
<dbReference type="Pfam" id="PF25141">
    <property type="entry name" value="PGAP1_2nd"/>
    <property type="match status" value="1"/>
</dbReference>
<protein>
    <recommendedName>
        <fullName evidence="10">GPI inositol-deacylase</fullName>
        <ecNumber evidence="10">3.1.-.-</ecNumber>
    </recommendedName>
</protein>
<comment type="function">
    <text evidence="10">Involved in inositol deacylation of GPI-anchored proteins which plays important roles in the quality control and ER-associated degradation of GPI-anchored proteins.</text>
</comment>
<dbReference type="Pfam" id="PF07819">
    <property type="entry name" value="PGAP1"/>
    <property type="match status" value="1"/>
</dbReference>
<keyword evidence="6 10" id="KW-0256">Endoplasmic reticulum</keyword>
<dbReference type="InterPro" id="IPR012908">
    <property type="entry name" value="PGAP1-ab_dom-like"/>
</dbReference>
<accession>A5DBG6</accession>
<keyword evidence="9 10" id="KW-0472">Membrane</keyword>
<dbReference type="GO" id="GO:0036503">
    <property type="term" value="P:ERAD pathway"/>
    <property type="evidence" value="ECO:0007669"/>
    <property type="project" value="EnsemblFungi"/>
</dbReference>
<reference evidence="13 14" key="1">
    <citation type="journal article" date="2009" name="Nature">
        <title>Evolution of pathogenicity and sexual reproduction in eight Candida genomes.</title>
        <authorList>
            <person name="Butler G."/>
            <person name="Rasmussen M.D."/>
            <person name="Lin M.F."/>
            <person name="Santos M.A."/>
            <person name="Sakthikumar S."/>
            <person name="Munro C.A."/>
            <person name="Rheinbay E."/>
            <person name="Grabherr M."/>
            <person name="Forche A."/>
            <person name="Reedy J.L."/>
            <person name="Agrafioti I."/>
            <person name="Arnaud M.B."/>
            <person name="Bates S."/>
            <person name="Brown A.J."/>
            <person name="Brunke S."/>
            <person name="Costanzo M.C."/>
            <person name="Fitzpatrick D.A."/>
            <person name="de Groot P.W."/>
            <person name="Harris D."/>
            <person name="Hoyer L.L."/>
            <person name="Hube B."/>
            <person name="Klis F.M."/>
            <person name="Kodira C."/>
            <person name="Lennard N."/>
            <person name="Logue M.E."/>
            <person name="Martin R."/>
            <person name="Neiman A.M."/>
            <person name="Nikolaou E."/>
            <person name="Quail M.A."/>
            <person name="Quinn J."/>
            <person name="Santos M.C."/>
            <person name="Schmitzberger F.F."/>
            <person name="Sherlock G."/>
            <person name="Shah P."/>
            <person name="Silverstein K.A."/>
            <person name="Skrzypek M.S."/>
            <person name="Soll D."/>
            <person name="Staggs R."/>
            <person name="Stansfield I."/>
            <person name="Stumpf M.P."/>
            <person name="Sudbery P.E."/>
            <person name="Srikantha T."/>
            <person name="Zeng Q."/>
            <person name="Berman J."/>
            <person name="Berriman M."/>
            <person name="Heitman J."/>
            <person name="Gow N.A."/>
            <person name="Lorenz M.C."/>
            <person name="Birren B.W."/>
            <person name="Kellis M."/>
            <person name="Cuomo C.A."/>
        </authorList>
    </citation>
    <scope>NUCLEOTIDE SEQUENCE [LARGE SCALE GENOMIC DNA]</scope>
    <source>
        <strain evidence="14">ATCC 6260 / CBS 566 / DSM 6381 / JCM 1539 / NBRC 10279 / NRRL Y-324</strain>
    </source>
</reference>
<name>A5DBG6_PICGU</name>
<evidence type="ECO:0000313" key="13">
    <source>
        <dbReference type="EMBL" id="EDK36523.2"/>
    </source>
</evidence>
<feature type="domain" description="GPI inositol-deacylase transmembrane" evidence="12">
    <location>
        <begin position="727"/>
        <end position="1041"/>
    </location>
</feature>
<evidence type="ECO:0000259" key="11">
    <source>
        <dbReference type="Pfam" id="PF07819"/>
    </source>
</evidence>
<dbReference type="Proteomes" id="UP000001997">
    <property type="component" value="Unassembled WGS sequence"/>
</dbReference>
<dbReference type="GO" id="GO:0006888">
    <property type="term" value="P:endoplasmic reticulum to Golgi vesicle-mediated transport"/>
    <property type="evidence" value="ECO:0007669"/>
    <property type="project" value="EnsemblFungi"/>
</dbReference>
<feature type="domain" description="GPI inositol-deacylase PGAP1-like alpha/beta" evidence="11">
    <location>
        <begin position="154"/>
        <end position="383"/>
    </location>
</feature>
<comment type="similarity">
    <text evidence="2 10">Belongs to the GPI inositol-deacylase family.</text>
</comment>
<dbReference type="PANTHER" id="PTHR15495">
    <property type="entry name" value="NEGATIVE REGULATOR OF VESICLE FORMATION-RELATED"/>
    <property type="match status" value="1"/>
</dbReference>
<dbReference type="EMBL" id="CH408155">
    <property type="protein sequence ID" value="EDK36523.2"/>
    <property type="molecule type" value="Genomic_DNA"/>
</dbReference>
<dbReference type="AlphaFoldDB" id="A5DBG6"/>
<keyword evidence="3 10" id="KW-0813">Transport</keyword>
<evidence type="ECO:0000259" key="12">
    <source>
        <dbReference type="Pfam" id="PF25140"/>
    </source>
</evidence>
<evidence type="ECO:0000256" key="4">
    <source>
        <dbReference type="ARBA" id="ARBA00022692"/>
    </source>
</evidence>
<gene>
    <name evidence="13" type="ORF">PGUG_00621</name>
</gene>
<evidence type="ECO:0000256" key="1">
    <source>
        <dbReference type="ARBA" id="ARBA00004477"/>
    </source>
</evidence>
<keyword evidence="14" id="KW-1185">Reference proteome</keyword>
<evidence type="ECO:0000313" key="14">
    <source>
        <dbReference type="Proteomes" id="UP000001997"/>
    </source>
</evidence>
<dbReference type="FunCoup" id="A5DBG6">
    <property type="interactions" value="53"/>
</dbReference>
<dbReference type="InParanoid" id="A5DBG6"/>
<keyword evidence="4 10" id="KW-0812">Transmembrane</keyword>
<dbReference type="EC" id="3.1.-.-" evidence="10"/>
<dbReference type="KEGG" id="pgu:PGUG_00621"/>
<dbReference type="Gene3D" id="3.40.50.1820">
    <property type="entry name" value="alpha/beta hydrolase"/>
    <property type="match status" value="1"/>
</dbReference>